<dbReference type="AlphaFoldDB" id="A0A8X6KP95"/>
<feature type="region of interest" description="Disordered" evidence="1">
    <location>
        <begin position="47"/>
        <end position="77"/>
    </location>
</feature>
<keyword evidence="3" id="KW-1185">Reference proteome</keyword>
<dbReference type="OrthoDB" id="10538308at2759"/>
<accession>A0A8X6KP95</accession>
<feature type="compositionally biased region" description="Polar residues" evidence="1">
    <location>
        <begin position="68"/>
        <end position="77"/>
    </location>
</feature>
<protein>
    <submittedName>
        <fullName evidence="2">Uncharacterized protein</fullName>
    </submittedName>
</protein>
<evidence type="ECO:0000256" key="1">
    <source>
        <dbReference type="SAM" id="MobiDB-lite"/>
    </source>
</evidence>
<proteinExistence type="predicted"/>
<evidence type="ECO:0000313" key="3">
    <source>
        <dbReference type="Proteomes" id="UP000887013"/>
    </source>
</evidence>
<reference evidence="2" key="1">
    <citation type="submission" date="2020-08" db="EMBL/GenBank/DDBJ databases">
        <title>Multicomponent nature underlies the extraordinary mechanical properties of spider dragline silk.</title>
        <authorList>
            <person name="Kono N."/>
            <person name="Nakamura H."/>
            <person name="Mori M."/>
            <person name="Yoshida Y."/>
            <person name="Ohtoshi R."/>
            <person name="Malay A.D."/>
            <person name="Moran D.A.P."/>
            <person name="Tomita M."/>
            <person name="Numata K."/>
            <person name="Arakawa K."/>
        </authorList>
    </citation>
    <scope>NUCLEOTIDE SEQUENCE</scope>
</reference>
<name>A0A8X6KP95_NEPPI</name>
<comment type="caution">
    <text evidence="2">The sequence shown here is derived from an EMBL/GenBank/DDBJ whole genome shotgun (WGS) entry which is preliminary data.</text>
</comment>
<sequence length="77" mass="9193">MAPRDIESDKGDDWFCPHTRRCFTLLDFRIREIFLVVFLVKHQKALLSKETEDEEEDCKRQSGRERTPSGQPRTQIR</sequence>
<gene>
    <name evidence="2" type="ORF">NPIL_350961</name>
</gene>
<dbReference type="EMBL" id="BMAW01047998">
    <property type="protein sequence ID" value="GFS63711.1"/>
    <property type="molecule type" value="Genomic_DNA"/>
</dbReference>
<feature type="compositionally biased region" description="Basic and acidic residues" evidence="1">
    <location>
        <begin position="57"/>
        <end position="67"/>
    </location>
</feature>
<organism evidence="2 3">
    <name type="scientific">Nephila pilipes</name>
    <name type="common">Giant wood spider</name>
    <name type="synonym">Nephila maculata</name>
    <dbReference type="NCBI Taxonomy" id="299642"/>
    <lineage>
        <taxon>Eukaryota</taxon>
        <taxon>Metazoa</taxon>
        <taxon>Ecdysozoa</taxon>
        <taxon>Arthropoda</taxon>
        <taxon>Chelicerata</taxon>
        <taxon>Arachnida</taxon>
        <taxon>Araneae</taxon>
        <taxon>Araneomorphae</taxon>
        <taxon>Entelegynae</taxon>
        <taxon>Araneoidea</taxon>
        <taxon>Nephilidae</taxon>
        <taxon>Nephila</taxon>
    </lineage>
</organism>
<evidence type="ECO:0000313" key="2">
    <source>
        <dbReference type="EMBL" id="GFS63711.1"/>
    </source>
</evidence>
<dbReference type="Proteomes" id="UP000887013">
    <property type="component" value="Unassembled WGS sequence"/>
</dbReference>